<feature type="signal peptide" evidence="10">
    <location>
        <begin position="1"/>
        <end position="25"/>
    </location>
</feature>
<name>A0A6I4IIE0_9FLAO</name>
<accession>A0A6I4IIE0</accession>
<dbReference type="Gene3D" id="2.170.130.10">
    <property type="entry name" value="TonB-dependent receptor, plug domain"/>
    <property type="match status" value="1"/>
</dbReference>
<keyword evidence="6 8" id="KW-0472">Membrane</keyword>
<gene>
    <name evidence="13" type="ORF">GOQ30_09880</name>
</gene>
<dbReference type="GO" id="GO:0009279">
    <property type="term" value="C:cell outer membrane"/>
    <property type="evidence" value="ECO:0007669"/>
    <property type="project" value="UniProtKB-SubCell"/>
</dbReference>
<dbReference type="Proteomes" id="UP000431264">
    <property type="component" value="Unassembled WGS sequence"/>
</dbReference>
<dbReference type="InterPro" id="IPR008969">
    <property type="entry name" value="CarboxyPept-like_regulatory"/>
</dbReference>
<dbReference type="NCBIfam" id="TIGR01782">
    <property type="entry name" value="TonB-Xanth-Caul"/>
    <property type="match status" value="1"/>
</dbReference>
<organism evidence="13 14">
    <name type="scientific">Flavobacterium profundi</name>
    <dbReference type="NCBI Taxonomy" id="1774945"/>
    <lineage>
        <taxon>Bacteria</taxon>
        <taxon>Pseudomonadati</taxon>
        <taxon>Bacteroidota</taxon>
        <taxon>Flavobacteriia</taxon>
        <taxon>Flavobacteriales</taxon>
        <taxon>Flavobacteriaceae</taxon>
        <taxon>Flavobacterium</taxon>
    </lineage>
</organism>
<reference evidence="14" key="1">
    <citation type="submission" date="2019-05" db="EMBL/GenBank/DDBJ databases">
        <title>Flavobacterium profundi sp. nov., isolated from a deep-sea seamount.</title>
        <authorList>
            <person name="Zhang D.-C."/>
        </authorList>
    </citation>
    <scope>NUCLEOTIDE SEQUENCE [LARGE SCALE GENOMIC DNA]</scope>
    <source>
        <strain evidence="14">TP390</strain>
    </source>
</reference>
<sequence>MRKLCFVKRLFVTLFLTLITCTAMAQKGSITGTIVDENNFYLTGATVLIASLNKGATTDFDGKFSMLAIPAGTYQLQISFLGYEDLEQEVTVLENQTTTLAIALQPKNLTLNEVEVVSYGLSGQAKALNTQKNNINITNVVSTDQIGKFPDANIGDAVKRISGVTMQVDQGEARNIIVRGLSPQLNSVTLNGSRIPSAEGDNRNVQMDLIPSDMIQTIELTKAVTPDMDGDALGGSVNLVTATAPQQFRLSSTLGSGISFITNKRILNGALLIGDRTKDKKLGWMVAASINDTDFGSDNIEAEWTDEFEYYTGVDDVDGDPILEEVAVNPYTNAFETRKYLVQRVRRSFSANLDYQINPNHNLYLKSMYNWRDDRENRYRTSYEMLDAEDIEAGDFTITNGFPSRFPAEVAKETKGGIDNNRNKNRRLEDQRMQNYSLGGKHFLGKVKADWMVSYAKASEERKNERYAKYETEYTVINDFSDSEFPMLSAENPADATAFNAFEFDEITEEYQYTEEEDVNFFTHFELPASLFGTANGTLKFGARGRFKNKSRDNNFFEYDLESVYPTMDLTGLKDLSNDAFLAGDKYNLGGYIDANWLGALALVNGESVPSEFLRANYNVSENVWAGYVMTTQNLTDKLQTLIGVRVEATQLKATGNQIEDEDDLVGTVTKENAYTNVLPGVHFKYAPNNNTVFRLAWTNTLARPNYVDLIPTIDIVSGDEEIFIGNPDLKATTSMNFDVIGEYYFKSVGLLSGGLFFKKINDFVYQYQEEASSDALGTGTTGYRVYQPLNGDAATIFGAEFAFQRQLDFLPGFAKNFSVYVNYTFLTSKATGIRNEDGEERDDLDLPNTAPNLLNASLGYANKYFNARFSANFSDAYIDEIGGNSFEDRYYDQQLFFDFNIGINLSKKLSLYGELKNITNQPLRYFQSVRSRTQQAEFYGQRLTFGLKYDLY</sequence>
<evidence type="ECO:0000256" key="7">
    <source>
        <dbReference type="ARBA" id="ARBA00023237"/>
    </source>
</evidence>
<keyword evidence="4 8" id="KW-0812">Transmembrane</keyword>
<evidence type="ECO:0000313" key="14">
    <source>
        <dbReference type="Proteomes" id="UP000431264"/>
    </source>
</evidence>
<dbReference type="AlphaFoldDB" id="A0A6I4IIE0"/>
<evidence type="ECO:0000256" key="9">
    <source>
        <dbReference type="RuleBase" id="RU003357"/>
    </source>
</evidence>
<evidence type="ECO:0000256" key="10">
    <source>
        <dbReference type="SAM" id="SignalP"/>
    </source>
</evidence>
<keyword evidence="13" id="KW-0675">Receptor</keyword>
<evidence type="ECO:0000256" key="1">
    <source>
        <dbReference type="ARBA" id="ARBA00004571"/>
    </source>
</evidence>
<dbReference type="EMBL" id="WQLW01000006">
    <property type="protein sequence ID" value="MVO09465.1"/>
    <property type="molecule type" value="Genomic_DNA"/>
</dbReference>
<dbReference type="InterPro" id="IPR039426">
    <property type="entry name" value="TonB-dep_rcpt-like"/>
</dbReference>
<evidence type="ECO:0000256" key="6">
    <source>
        <dbReference type="ARBA" id="ARBA00023136"/>
    </source>
</evidence>
<feature type="domain" description="TonB-dependent receptor plug" evidence="12">
    <location>
        <begin position="136"/>
        <end position="235"/>
    </location>
</feature>
<dbReference type="RefSeq" id="WP_140997842.1">
    <property type="nucleotide sequence ID" value="NZ_VDCZ01000006.1"/>
</dbReference>
<comment type="similarity">
    <text evidence="8 9">Belongs to the TonB-dependent receptor family.</text>
</comment>
<evidence type="ECO:0000256" key="8">
    <source>
        <dbReference type="PROSITE-ProRule" id="PRU01360"/>
    </source>
</evidence>
<evidence type="ECO:0000259" key="12">
    <source>
        <dbReference type="Pfam" id="PF07715"/>
    </source>
</evidence>
<dbReference type="SUPFAM" id="SSF49464">
    <property type="entry name" value="Carboxypeptidase regulatory domain-like"/>
    <property type="match status" value="1"/>
</dbReference>
<dbReference type="OrthoDB" id="8727862at2"/>
<feature type="chain" id="PRO_5026205872" evidence="10">
    <location>
        <begin position="26"/>
        <end position="953"/>
    </location>
</feature>
<dbReference type="PROSITE" id="PS52016">
    <property type="entry name" value="TONB_DEPENDENT_REC_3"/>
    <property type="match status" value="1"/>
</dbReference>
<evidence type="ECO:0000259" key="11">
    <source>
        <dbReference type="Pfam" id="PF00593"/>
    </source>
</evidence>
<evidence type="ECO:0000256" key="5">
    <source>
        <dbReference type="ARBA" id="ARBA00023077"/>
    </source>
</evidence>
<dbReference type="PANTHER" id="PTHR40980">
    <property type="entry name" value="PLUG DOMAIN-CONTAINING PROTEIN"/>
    <property type="match status" value="1"/>
</dbReference>
<keyword evidence="5 9" id="KW-0798">TonB box</keyword>
<comment type="caution">
    <text evidence="13">The sequence shown here is derived from an EMBL/GenBank/DDBJ whole genome shotgun (WGS) entry which is preliminary data.</text>
</comment>
<evidence type="ECO:0000256" key="2">
    <source>
        <dbReference type="ARBA" id="ARBA00022448"/>
    </source>
</evidence>
<protein>
    <submittedName>
        <fullName evidence="13">TonB-dependent receptor</fullName>
    </submittedName>
</protein>
<evidence type="ECO:0000256" key="3">
    <source>
        <dbReference type="ARBA" id="ARBA00022452"/>
    </source>
</evidence>
<keyword evidence="2 8" id="KW-0813">Transport</keyword>
<evidence type="ECO:0000256" key="4">
    <source>
        <dbReference type="ARBA" id="ARBA00022692"/>
    </source>
</evidence>
<dbReference type="InterPro" id="IPR036942">
    <property type="entry name" value="Beta-barrel_TonB_sf"/>
</dbReference>
<dbReference type="Pfam" id="PF00593">
    <property type="entry name" value="TonB_dep_Rec_b-barrel"/>
    <property type="match status" value="1"/>
</dbReference>
<dbReference type="Gene3D" id="2.40.170.20">
    <property type="entry name" value="TonB-dependent receptor, beta-barrel domain"/>
    <property type="match status" value="1"/>
</dbReference>
<keyword evidence="3 8" id="KW-1134">Transmembrane beta strand</keyword>
<keyword evidence="10" id="KW-0732">Signal</keyword>
<feature type="domain" description="TonB-dependent receptor-like beta-barrel" evidence="11">
    <location>
        <begin position="538"/>
        <end position="919"/>
    </location>
</feature>
<dbReference type="InterPro" id="IPR000531">
    <property type="entry name" value="Beta-barrel_TonB"/>
</dbReference>
<dbReference type="InterPro" id="IPR037066">
    <property type="entry name" value="Plug_dom_sf"/>
</dbReference>
<evidence type="ECO:0000313" key="13">
    <source>
        <dbReference type="EMBL" id="MVO09465.1"/>
    </source>
</evidence>
<keyword evidence="7 8" id="KW-0998">Cell outer membrane</keyword>
<dbReference type="PANTHER" id="PTHR40980:SF4">
    <property type="entry name" value="TONB-DEPENDENT RECEPTOR-LIKE BETA-BARREL DOMAIN-CONTAINING PROTEIN"/>
    <property type="match status" value="1"/>
</dbReference>
<comment type="subcellular location">
    <subcellularLocation>
        <location evidence="1 8">Cell outer membrane</location>
        <topology evidence="1 8">Multi-pass membrane protein</topology>
    </subcellularLocation>
</comment>
<proteinExistence type="inferred from homology"/>
<dbReference type="Gene3D" id="2.60.40.1120">
    <property type="entry name" value="Carboxypeptidase-like, regulatory domain"/>
    <property type="match status" value="1"/>
</dbReference>
<dbReference type="InterPro" id="IPR012910">
    <property type="entry name" value="Plug_dom"/>
</dbReference>
<dbReference type="Pfam" id="PF13715">
    <property type="entry name" value="CarbopepD_reg_2"/>
    <property type="match status" value="1"/>
</dbReference>
<dbReference type="InterPro" id="IPR010104">
    <property type="entry name" value="TonB_rcpt_bac"/>
</dbReference>
<dbReference type="Pfam" id="PF07715">
    <property type="entry name" value="Plug"/>
    <property type="match status" value="1"/>
</dbReference>
<dbReference type="SUPFAM" id="SSF56935">
    <property type="entry name" value="Porins"/>
    <property type="match status" value="1"/>
</dbReference>
<keyword evidence="14" id="KW-1185">Reference proteome</keyword>